<sequence length="230" mass="24556">MLSSCEAERRSTEGVVAANKVLNAYFKALTDAANDSNFTIQPGLEAATKSIAAIPDIKKERVDAVSGLIGFLAQLATGAMREDVLRQLIDRGAPNAKSVIDGLDEVLGLPLLGRLDTEKTYLTAIYVKQIRDQKDNVEGAPADLCKGSKAAGFSGAGFLLAQDYCRRLGVIEAREKAVADYQGSLKDASAALTELQSSKAKLKSKNLAKQLYKIGSDLDDKIDAIDKAFS</sequence>
<evidence type="ECO:0000313" key="2">
    <source>
        <dbReference type="Proteomes" id="UP000094626"/>
    </source>
</evidence>
<name>A0A1D8AFI8_9SPHN</name>
<gene>
    <name evidence="1" type="ORF">BES08_29260</name>
</gene>
<geneLocation type="plasmid" evidence="1 2">
    <name>pSA2</name>
</geneLocation>
<proteinExistence type="predicted"/>
<dbReference type="Proteomes" id="UP000094626">
    <property type="component" value="Plasmid pSA2"/>
</dbReference>
<dbReference type="AlphaFoldDB" id="A0A1D8AFI8"/>
<organism evidence="1 2">
    <name type="scientific">Novosphingobium resinovorum</name>
    <dbReference type="NCBI Taxonomy" id="158500"/>
    <lineage>
        <taxon>Bacteria</taxon>
        <taxon>Pseudomonadati</taxon>
        <taxon>Pseudomonadota</taxon>
        <taxon>Alphaproteobacteria</taxon>
        <taxon>Sphingomonadales</taxon>
        <taxon>Sphingomonadaceae</taxon>
        <taxon>Novosphingobium</taxon>
    </lineage>
</organism>
<keyword evidence="2" id="KW-1185">Reference proteome</keyword>
<protein>
    <submittedName>
        <fullName evidence="1">Uncharacterized protein</fullName>
    </submittedName>
</protein>
<accession>A0A1D8AFI8</accession>
<evidence type="ECO:0000313" key="1">
    <source>
        <dbReference type="EMBL" id="AOR80884.1"/>
    </source>
</evidence>
<keyword evidence="1" id="KW-0614">Plasmid</keyword>
<reference evidence="2" key="1">
    <citation type="journal article" date="2017" name="J. Biotechnol.">
        <title>Complete genome sequence of Novosphingobium resinovorum SA1, a versatile xenobiotic-degrading bacterium capable of utilizing sulfanilic acid.</title>
        <authorList>
            <person name="Hegedus B."/>
            <person name="Kos P.B."/>
            <person name="Balint B."/>
            <person name="Maroti G."/>
            <person name="Gan H.M."/>
            <person name="Perei K."/>
            <person name="Rakhely G."/>
        </authorList>
    </citation>
    <scope>NUCLEOTIDE SEQUENCE [LARGE SCALE GENOMIC DNA]</scope>
    <source>
        <strain evidence="2">SA1</strain>
    </source>
</reference>
<dbReference type="KEGG" id="nre:BES08_29260"/>
<dbReference type="EMBL" id="CP017077">
    <property type="protein sequence ID" value="AOR80884.1"/>
    <property type="molecule type" value="Genomic_DNA"/>
</dbReference>